<feature type="region of interest" description="Disordered" evidence="1">
    <location>
        <begin position="221"/>
        <end position="244"/>
    </location>
</feature>
<feature type="compositionally biased region" description="Polar residues" evidence="1">
    <location>
        <begin position="166"/>
        <end position="180"/>
    </location>
</feature>
<evidence type="ECO:0000313" key="4">
    <source>
        <dbReference type="EMBL" id="KAF5230631.1"/>
    </source>
</evidence>
<accession>A0A8H5DPF3</accession>
<feature type="domain" description="DUF4097" evidence="3">
    <location>
        <begin position="314"/>
        <end position="570"/>
    </location>
</feature>
<keyword evidence="2" id="KW-0812">Transmembrane</keyword>
<feature type="compositionally biased region" description="Polar residues" evidence="1">
    <location>
        <begin position="138"/>
        <end position="149"/>
    </location>
</feature>
<evidence type="ECO:0000259" key="3">
    <source>
        <dbReference type="Pfam" id="PF13349"/>
    </source>
</evidence>
<protein>
    <recommendedName>
        <fullName evidence="3">DUF4097 domain-containing protein</fullName>
    </recommendedName>
</protein>
<dbReference type="AlphaFoldDB" id="A0A8H5DPF3"/>
<evidence type="ECO:0000256" key="2">
    <source>
        <dbReference type="SAM" id="Phobius"/>
    </source>
</evidence>
<dbReference type="InterPro" id="IPR025164">
    <property type="entry name" value="Toastrack_DUF4097"/>
</dbReference>
<name>A0A8H5DPF3_9HYPO</name>
<feature type="compositionally biased region" description="Basic and acidic residues" evidence="1">
    <location>
        <begin position="59"/>
        <end position="72"/>
    </location>
</feature>
<evidence type="ECO:0000313" key="5">
    <source>
        <dbReference type="Proteomes" id="UP000573603"/>
    </source>
</evidence>
<reference evidence="4 5" key="1">
    <citation type="journal article" date="2020" name="BMC Genomics">
        <title>Correction to: Identification and distribution of gene clusters required for synthesis of sphingolipid metabolism inhibitors in diverse species of the filamentous fungus Fusarium.</title>
        <authorList>
            <person name="Kim H.S."/>
            <person name="Lohmar J.M."/>
            <person name="Busman M."/>
            <person name="Brown D.W."/>
            <person name="Naumann T.A."/>
            <person name="Divon H.H."/>
            <person name="Lysoe E."/>
            <person name="Uhlig S."/>
            <person name="Proctor R.H."/>
        </authorList>
    </citation>
    <scope>NUCLEOTIDE SEQUENCE [LARGE SCALE GENOMIC DNA]</scope>
    <source>
        <strain evidence="4 5">NRRL 25214</strain>
    </source>
</reference>
<evidence type="ECO:0000256" key="1">
    <source>
        <dbReference type="SAM" id="MobiDB-lite"/>
    </source>
</evidence>
<feature type="transmembrane region" description="Helical" evidence="2">
    <location>
        <begin position="199"/>
        <end position="218"/>
    </location>
</feature>
<keyword evidence="5" id="KW-1185">Reference proteome</keyword>
<gene>
    <name evidence="4" type="ORF">FANTH_13761</name>
</gene>
<feature type="compositionally biased region" description="Polar residues" evidence="1">
    <location>
        <begin position="86"/>
        <end position="104"/>
    </location>
</feature>
<keyword evidence="2" id="KW-0472">Membrane</keyword>
<comment type="caution">
    <text evidence="4">The sequence shown here is derived from an EMBL/GenBank/DDBJ whole genome shotgun (WGS) entry which is preliminary data.</text>
</comment>
<sequence>MPAPYSDNLYSADSDDERDALSPTDGYFHASSESSSSRSGQNVPHVPNVLVEDPTQLSRDAKIQEAERERRLLNIGGGSAEHIFESTASSHENASGSENPIASTPRSPPRPSPLFAHPVDAPPAYSPSPTTTSPPTTVNNYQTFASTATMGRPEENRPLISHAPESMSSPYNSAQQPSRWQQFKDSVSNFNIRKKVKTILASLLIFSVVFMIFSSFTMKSNHGSHSSPVEDNDPVAPPADNGDNFDWNPSRTCLQKPHQFAPVIEEIDIQSDRNLSIIQRMVKSNDLEGWSTHVSGEVILRPVDDSSPTSIELQVISNDDNLRVKADFDNTTQVFEVKVPRRIGWSSSDKAPCIQIRITVSTHREAILRHLNIETQQLDINLKEGVVLGVQNGVNMRSASGDITSPGIKTIKGKEVVPYTLSSREIRIHTASGDVKGWYPLYDLLDISTASGDIITNIGPKPVNPQNVRPAELRVRSASGTIKIDEPLTSAQKAARPDREFPPRDYTIDIITASGDITADVAASSSASFKSQSGDMKLQIWPVLDSNLLTINEKAKPTIITDTKSGDTHVTILEPLWTSLATVGETIPPVKPYDPTDGSDPYIVLPEGSDLAGISMARPVLSVLHSTHKSVSGKIELYYPNSWEGLFFANSVSGSQEFKGKDVVVDGGRGSLPPHLISGRKGKGFSQLDIRTVSGDQFALLGEEE</sequence>
<dbReference type="Proteomes" id="UP000573603">
    <property type="component" value="Unassembled WGS sequence"/>
</dbReference>
<feature type="region of interest" description="Disordered" evidence="1">
    <location>
        <begin position="1"/>
        <end position="180"/>
    </location>
</feature>
<organism evidence="4 5">
    <name type="scientific">Fusarium anthophilum</name>
    <dbReference type="NCBI Taxonomy" id="48485"/>
    <lineage>
        <taxon>Eukaryota</taxon>
        <taxon>Fungi</taxon>
        <taxon>Dikarya</taxon>
        <taxon>Ascomycota</taxon>
        <taxon>Pezizomycotina</taxon>
        <taxon>Sordariomycetes</taxon>
        <taxon>Hypocreomycetidae</taxon>
        <taxon>Hypocreales</taxon>
        <taxon>Nectriaceae</taxon>
        <taxon>Fusarium</taxon>
        <taxon>Fusarium fujikuroi species complex</taxon>
    </lineage>
</organism>
<dbReference type="EMBL" id="JABEVY010000514">
    <property type="protein sequence ID" value="KAF5230631.1"/>
    <property type="molecule type" value="Genomic_DNA"/>
</dbReference>
<proteinExistence type="predicted"/>
<feature type="compositionally biased region" description="Low complexity" evidence="1">
    <location>
        <begin position="127"/>
        <end position="137"/>
    </location>
</feature>
<keyword evidence="2" id="KW-1133">Transmembrane helix</keyword>
<dbReference type="Pfam" id="PF13349">
    <property type="entry name" value="DUF4097"/>
    <property type="match status" value="1"/>
</dbReference>